<dbReference type="InterPro" id="IPR006059">
    <property type="entry name" value="SBP"/>
</dbReference>
<dbReference type="PANTHER" id="PTHR43649">
    <property type="entry name" value="ARABINOSE-BINDING PROTEIN-RELATED"/>
    <property type="match status" value="1"/>
</dbReference>
<dbReference type="AlphaFoldDB" id="A0A101HQC1"/>
<dbReference type="Gene3D" id="3.40.190.10">
    <property type="entry name" value="Periplasmic binding protein-like II"/>
    <property type="match status" value="2"/>
</dbReference>
<organism evidence="1 2">
    <name type="scientific">Mesotoga prima</name>
    <dbReference type="NCBI Taxonomy" id="1184387"/>
    <lineage>
        <taxon>Bacteria</taxon>
        <taxon>Thermotogati</taxon>
        <taxon>Thermotogota</taxon>
        <taxon>Thermotogae</taxon>
        <taxon>Kosmotogales</taxon>
        <taxon>Kosmotogaceae</taxon>
        <taxon>Mesotoga</taxon>
    </lineage>
</organism>
<dbReference type="EMBL" id="LGGP01000108">
    <property type="protein sequence ID" value="KUK80818.1"/>
    <property type="molecule type" value="Genomic_DNA"/>
</dbReference>
<dbReference type="SUPFAM" id="SSF53850">
    <property type="entry name" value="Periplasmic binding protein-like II"/>
    <property type="match status" value="1"/>
</dbReference>
<reference evidence="2" key="1">
    <citation type="journal article" date="2015" name="MBio">
        <title>Genome-Resolved Metagenomic Analysis Reveals Roles for Candidate Phyla and Other Microbial Community Members in Biogeochemical Transformations in Oil Reservoirs.</title>
        <authorList>
            <person name="Hu P."/>
            <person name="Tom L."/>
            <person name="Singh A."/>
            <person name="Thomas B.C."/>
            <person name="Baker B.J."/>
            <person name="Piceno Y.M."/>
            <person name="Andersen G.L."/>
            <person name="Banfield J.F."/>
        </authorList>
    </citation>
    <scope>NUCLEOTIDE SEQUENCE [LARGE SCALE GENOMIC DNA]</scope>
</reference>
<accession>A0A101HQC1</accession>
<dbReference type="CDD" id="cd13585">
    <property type="entry name" value="PBP2_TMBP_like"/>
    <property type="match status" value="1"/>
</dbReference>
<dbReference type="Pfam" id="PF01547">
    <property type="entry name" value="SBP_bac_1"/>
    <property type="match status" value="1"/>
</dbReference>
<comment type="caution">
    <text evidence="1">The sequence shown here is derived from an EMBL/GenBank/DDBJ whole genome shotgun (WGS) entry which is preliminary data.</text>
</comment>
<protein>
    <submittedName>
        <fullName evidence="1">Extracellular solute-binding protein family 1</fullName>
    </submittedName>
</protein>
<dbReference type="Proteomes" id="UP000054092">
    <property type="component" value="Unassembled WGS sequence"/>
</dbReference>
<evidence type="ECO:0000313" key="1">
    <source>
        <dbReference type="EMBL" id="KUK80818.1"/>
    </source>
</evidence>
<dbReference type="PANTHER" id="PTHR43649:SF12">
    <property type="entry name" value="DIACETYLCHITOBIOSE BINDING PROTEIN DASA"/>
    <property type="match status" value="1"/>
</dbReference>
<dbReference type="PATRIC" id="fig|1184387.3.peg.1143"/>
<proteinExistence type="predicted"/>
<gene>
    <name evidence="1" type="ORF">XD94_0755</name>
</gene>
<sequence length="345" mass="38625">MKEKAILVLLILFASTLLFSQTTLVFQTHWSDFRVNGIFDRDGNLLYPGLKHYLEEYEASNPGVKIEIREVPFGNYLQQILVGHMAGKGADIYNLYSLWGVQLVESNVLAQAPEHISSKVESDFSSTSVQGATINGVVMGIPAEVNTYALIYNKKLFEEAGIERAPETWDELVEFGKLLTKKDSRGIITQYGFAFPMLEESSVSDIVHPYFALLYSAGGEPFNSDLTKSLLDSPEAIRAMEAIVELFEEGVTDTAGGLFDFTQKNVAMVIKAPWYVSYLKEAFGDEYEDIVGIAPIPYIDTPATSAYTFFYSVHSGSGNQEEAWKFLEWFALQYKEVPEIVIPLY</sequence>
<dbReference type="InterPro" id="IPR050490">
    <property type="entry name" value="Bact_solute-bd_prot1"/>
</dbReference>
<evidence type="ECO:0000313" key="2">
    <source>
        <dbReference type="Proteomes" id="UP000054092"/>
    </source>
</evidence>
<name>A0A101HQC1_9BACT</name>